<dbReference type="InterPro" id="IPR006597">
    <property type="entry name" value="Sel1-like"/>
</dbReference>
<sequence>MNETEKKFVKYLKLGHGLQYKDGNFIHTEPLIDEGQLKIEDYTKVHIYESTEKKQISTWDIISKKFQTLENEKLEPSSGCLPREHLKIIIPILKITYVGNPLDCFKSYAEKLDRTELCQQFLAETILVGGGLIIKNVSDFENKLKLDISKAHIIWIIDEISRNHKYKNPFKKSIVNFSELYDLDNNPILDEKQLGDYVNQLFSYEKFSVIAYEKVIPAFTRLDKQLQDSFKTLHKIPADWSMNINKRLVPGITSFHQEKDINDWLINNITINLPYWIKKYHMESGILLTQDGFACSKEKVLEFLCEPEFNFSETTSLKIFHIKSSIDLLMNVNKIDVKEKQDFQINPFNSVDQSKSKVDAIACNIIQEQLKIQIRTDKNKIKVSNQFKEDIEKALESNNPYSNLTNIFDKYGHYFCKNYILGNSLESMCYSYSDLPTERFIHFQRSKVSKELDNLIKEWKNFQSKFEVNSFSDDRSIVKSEKVEKWLDENNLAYPEAWYVVNRTDLIPIWKLLDSNIQERINELIKDEERILMIREEIIGREITCHRIKFDTPLRSNQYQIIGSIVTVDYKKTSLAVKFRLMDCYGFYAIIEKHKSANEVINSELKICWALIGKPLKHDYFNYELSNIKLISGNKKFEMNKERISDTVNIDINRPIPPQNLIFATILEFPSTNFEPAIEVIINSSTLQKINYTLVNNKFEDIESLLKDNKDLMPFEYHFKWYIIDMSGYENLFSWDSVGYEIDIKSSCLENNSVKTSVKQTTIVMLPNSRDSVKKQTMADASLIDKIKIINEFINKLINEENKFIKKYEYNLFSNFPVCSRGPPGNVCKVTWENSTLQKLATVDKHKHPNIIRFYGIANDPNKIRYDLILQFAVDGNLRKYLKSNFSKLKWTDKLRYAHEISKGLSFLHDNKIIHKNLHSKNILVHHQRMLIVDFWRFKHQNEETLIKAEMCGYIEPQCFIDARYECDERSDIYSLGVIFWEISSGRLPYDHFEHNQAIIFHVYEGNRETPVENTPDDYVKLYQSCWDQKPEKRPKIKTVLEELKKMRLSLIDNQTAFHEKWIESKVIEGRINEYKIDEFEDCKLINSGASSKVYKTRFKNTNNIFALKVIEKNDYTNKEIINELECMISVESHENIIKFQGITYLMDKMDANVVEYGLILEYADNGTLRDYLHKNSTKIEWELKIQFAIQLVEAVKWLHTHNFIHGDLHPNNILIHGETLKLADFGLSQRVTKASVSQTSSEIFGIIPYIDPQCFKTEPNKDGNFCRYRMNKKSDIYSIGVILWEISSEKQPFKNENYASLPARIIDGLREEPFADTPFEYVIIYKRCWQSMQDDRPSIEEVAMALKNFQDITINYYFDIFDISEFIKYIDTVFEGIAENFNLDATLTDQDSMTLFVNNLYSTFSKLFNEGESANDIIINFISKSDRTKEEVFQWLLENNNHPRYICLLGLFYHWMIGTDEKNVKIVELFVNAANKGDTIAQYFAGKCYAEGWSTNKNKKKALEWYSRAAENECAAAECVLGEYFYKLKKFTKAFGFLERAAKHGNLKAKNTLKLGYQNDQGTGTNAVEVFN</sequence>
<comment type="caution">
    <text evidence="6">The sequence shown here is derived from an EMBL/GenBank/DDBJ whole genome shotgun (WGS) entry which is preliminary data.</text>
</comment>
<dbReference type="PROSITE" id="PS50011">
    <property type="entry name" value="PROTEIN_KINASE_DOM"/>
    <property type="match status" value="2"/>
</dbReference>
<dbReference type="InterPro" id="IPR054586">
    <property type="entry name" value="MACPF_1_fungal"/>
</dbReference>
<dbReference type="Pfam" id="PF22693">
    <property type="entry name" value="MACPF_1"/>
    <property type="match status" value="1"/>
</dbReference>
<dbReference type="Gene3D" id="1.10.510.10">
    <property type="entry name" value="Transferase(Phosphotransferase) domain 1"/>
    <property type="match status" value="2"/>
</dbReference>
<keyword evidence="2" id="KW-0547">Nucleotide-binding</keyword>
<dbReference type="SMART" id="SM00671">
    <property type="entry name" value="SEL1"/>
    <property type="match status" value="2"/>
</dbReference>
<evidence type="ECO:0000259" key="5">
    <source>
        <dbReference type="PROSITE" id="PS50011"/>
    </source>
</evidence>
<dbReference type="PANTHER" id="PTHR44329">
    <property type="entry name" value="SERINE/THREONINE-PROTEIN KINASE TNNI3K-RELATED"/>
    <property type="match status" value="1"/>
</dbReference>
<keyword evidence="4" id="KW-0067">ATP-binding</keyword>
<proteinExistence type="predicted"/>
<dbReference type="EMBL" id="WTPW01000252">
    <property type="protein sequence ID" value="KAF0530132.1"/>
    <property type="molecule type" value="Genomic_DNA"/>
</dbReference>
<dbReference type="InterPro" id="IPR000719">
    <property type="entry name" value="Prot_kinase_dom"/>
</dbReference>
<dbReference type="Gene3D" id="1.25.40.10">
    <property type="entry name" value="Tetratricopeptide repeat domain"/>
    <property type="match status" value="1"/>
</dbReference>
<dbReference type="Proteomes" id="UP000439903">
    <property type="component" value="Unassembled WGS sequence"/>
</dbReference>
<evidence type="ECO:0000256" key="1">
    <source>
        <dbReference type="ARBA" id="ARBA00022679"/>
    </source>
</evidence>
<dbReference type="InterPro" id="IPR051681">
    <property type="entry name" value="Ser/Thr_Kinases-Pseudokinases"/>
</dbReference>
<protein>
    <submittedName>
        <fullName evidence="6">Kinase-like protein</fullName>
    </submittedName>
</protein>
<feature type="domain" description="Protein kinase" evidence="5">
    <location>
        <begin position="759"/>
        <end position="1049"/>
    </location>
</feature>
<evidence type="ECO:0000256" key="4">
    <source>
        <dbReference type="ARBA" id="ARBA00022840"/>
    </source>
</evidence>
<keyword evidence="7" id="KW-1185">Reference proteome</keyword>
<dbReference type="PRINTS" id="PR00109">
    <property type="entry name" value="TYRKINASE"/>
</dbReference>
<keyword evidence="3 6" id="KW-0418">Kinase</keyword>
<organism evidence="6 7">
    <name type="scientific">Gigaspora margarita</name>
    <dbReference type="NCBI Taxonomy" id="4874"/>
    <lineage>
        <taxon>Eukaryota</taxon>
        <taxon>Fungi</taxon>
        <taxon>Fungi incertae sedis</taxon>
        <taxon>Mucoromycota</taxon>
        <taxon>Glomeromycotina</taxon>
        <taxon>Glomeromycetes</taxon>
        <taxon>Diversisporales</taxon>
        <taxon>Gigasporaceae</taxon>
        <taxon>Gigaspora</taxon>
    </lineage>
</organism>
<dbReference type="PANTHER" id="PTHR44329:SF288">
    <property type="entry name" value="MITOGEN-ACTIVATED PROTEIN KINASE KINASE KINASE 20"/>
    <property type="match status" value="1"/>
</dbReference>
<dbReference type="SUPFAM" id="SSF81901">
    <property type="entry name" value="HCP-like"/>
    <property type="match status" value="1"/>
</dbReference>
<evidence type="ECO:0000313" key="7">
    <source>
        <dbReference type="Proteomes" id="UP000439903"/>
    </source>
</evidence>
<keyword evidence="1" id="KW-0808">Transferase</keyword>
<accession>A0A8H4EPL9</accession>
<evidence type="ECO:0000256" key="2">
    <source>
        <dbReference type="ARBA" id="ARBA00022741"/>
    </source>
</evidence>
<reference evidence="6 7" key="1">
    <citation type="journal article" date="2019" name="Environ. Microbiol.">
        <title>At the nexus of three kingdoms: the genome of the mycorrhizal fungus Gigaspora margarita provides insights into plant, endobacterial and fungal interactions.</title>
        <authorList>
            <person name="Venice F."/>
            <person name="Ghignone S."/>
            <person name="Salvioli di Fossalunga A."/>
            <person name="Amselem J."/>
            <person name="Novero M."/>
            <person name="Xianan X."/>
            <person name="Sedzielewska Toro K."/>
            <person name="Morin E."/>
            <person name="Lipzen A."/>
            <person name="Grigoriev I.V."/>
            <person name="Henrissat B."/>
            <person name="Martin F.M."/>
            <person name="Bonfante P."/>
        </authorList>
    </citation>
    <scope>NUCLEOTIDE SEQUENCE [LARGE SCALE GENOMIC DNA]</scope>
    <source>
        <strain evidence="6 7">BEG34</strain>
    </source>
</reference>
<dbReference type="GO" id="GO:0004674">
    <property type="term" value="F:protein serine/threonine kinase activity"/>
    <property type="evidence" value="ECO:0007669"/>
    <property type="project" value="TreeGrafter"/>
</dbReference>
<dbReference type="Pfam" id="PF08238">
    <property type="entry name" value="Sel1"/>
    <property type="match status" value="2"/>
</dbReference>
<name>A0A8H4EPL9_GIGMA</name>
<evidence type="ECO:0000313" key="6">
    <source>
        <dbReference type="EMBL" id="KAF0530132.1"/>
    </source>
</evidence>
<dbReference type="SUPFAM" id="SSF56112">
    <property type="entry name" value="Protein kinase-like (PK-like)"/>
    <property type="match status" value="2"/>
</dbReference>
<dbReference type="InterPro" id="IPR011990">
    <property type="entry name" value="TPR-like_helical_dom_sf"/>
</dbReference>
<dbReference type="OrthoDB" id="2428127at2759"/>
<feature type="domain" description="Protein kinase" evidence="5">
    <location>
        <begin position="1080"/>
        <end position="1359"/>
    </location>
</feature>
<dbReference type="Pfam" id="PF07714">
    <property type="entry name" value="PK_Tyr_Ser-Thr"/>
    <property type="match status" value="2"/>
</dbReference>
<dbReference type="GO" id="GO:0005524">
    <property type="term" value="F:ATP binding"/>
    <property type="evidence" value="ECO:0007669"/>
    <property type="project" value="UniProtKB-KW"/>
</dbReference>
<dbReference type="InterPro" id="IPR001245">
    <property type="entry name" value="Ser-Thr/Tyr_kinase_cat_dom"/>
</dbReference>
<evidence type="ECO:0000256" key="3">
    <source>
        <dbReference type="ARBA" id="ARBA00022777"/>
    </source>
</evidence>
<dbReference type="InterPro" id="IPR011009">
    <property type="entry name" value="Kinase-like_dom_sf"/>
</dbReference>
<gene>
    <name evidence="6" type="ORF">F8M41_012374</name>
</gene>